<evidence type="ECO:0008006" key="13">
    <source>
        <dbReference type="Google" id="ProtNLM"/>
    </source>
</evidence>
<keyword evidence="4 8" id="KW-0479">Metal-binding</keyword>
<evidence type="ECO:0000256" key="8">
    <source>
        <dbReference type="PIRSR" id="PIRSR602401-1"/>
    </source>
</evidence>
<sequence>MAQYGILASVAIGVVYLVVNSLISAYSRHRRAQELGCKKPEIRRNKFPGGIDFVLRLIDATKRDQVPNEFVKIAEEQGRDTWEQSLWGKPQIFTTNPKNVQAVLATQFNDFEIGEQRKQVFFPMLGSGIFTQDGKDWEHSRAMLRPQFTRDQVGDLELEESHVQTMFRHLETDLSGWTSTVDLGPLFFNLTIDSATEFLFGQSVQSQLWSLPGQQVANSEFDWKSIAEHFDGGTAALGSRSRLFKLYWLYNPKSFRDDCKELHRFADHCVKVALERDKNGTEASGEKQRYVFLQELVKATKDPIALRSQLLNILLAGRDTTAGLLGWACWSLARNPSIYQKLREAILETFGTYENPHDITFSRLKSCSYLQYTMNETLRLFPSVPLNTRQAIRDTSIPVGGGPNGLSPVFVRKGQEVTYSVYAMQRRKDIWGIDADQFDPDRWYGRKANWEYLPFNGGPRICLGQQFALTEAGYVLTRLIQKFDKIENVDPISEIKHQYSVTSAPRRVLVRLHEAGKV</sequence>
<keyword evidence="6 8" id="KW-0408">Iron</keyword>
<name>A0A2T3B0L9_AMORE</name>
<gene>
    <name evidence="11" type="ORF">M430DRAFT_35543</name>
</gene>
<dbReference type="InterPro" id="IPR001128">
    <property type="entry name" value="Cyt_P450"/>
</dbReference>
<dbReference type="PROSITE" id="PS00086">
    <property type="entry name" value="CYTOCHROME_P450"/>
    <property type="match status" value="1"/>
</dbReference>
<dbReference type="PRINTS" id="PR00385">
    <property type="entry name" value="P450"/>
</dbReference>
<dbReference type="GO" id="GO:0004497">
    <property type="term" value="F:monooxygenase activity"/>
    <property type="evidence" value="ECO:0007669"/>
    <property type="project" value="UniProtKB-KW"/>
</dbReference>
<dbReference type="InterPro" id="IPR017972">
    <property type="entry name" value="Cyt_P450_CS"/>
</dbReference>
<accession>A0A2T3B0L9</accession>
<comment type="similarity">
    <text evidence="2 9">Belongs to the cytochrome P450 family.</text>
</comment>
<evidence type="ECO:0000256" key="4">
    <source>
        <dbReference type="ARBA" id="ARBA00022723"/>
    </source>
</evidence>
<keyword evidence="10" id="KW-1133">Transmembrane helix</keyword>
<evidence type="ECO:0000256" key="5">
    <source>
        <dbReference type="ARBA" id="ARBA00023002"/>
    </source>
</evidence>
<dbReference type="OrthoDB" id="1470350at2759"/>
<keyword evidence="10" id="KW-0472">Membrane</keyword>
<protein>
    <recommendedName>
        <fullName evidence="13">Cytochrome P450</fullName>
    </recommendedName>
</protein>
<dbReference type="FunCoup" id="A0A2T3B0L9">
    <property type="interactions" value="1446"/>
</dbReference>
<dbReference type="GO" id="GO:0016705">
    <property type="term" value="F:oxidoreductase activity, acting on paired donors, with incorporation or reduction of molecular oxygen"/>
    <property type="evidence" value="ECO:0007669"/>
    <property type="project" value="InterPro"/>
</dbReference>
<dbReference type="STRING" id="857342.A0A2T3B0L9"/>
<keyword evidence="3 8" id="KW-0349">Heme</keyword>
<proteinExistence type="inferred from homology"/>
<dbReference type="GO" id="GO:0020037">
    <property type="term" value="F:heme binding"/>
    <property type="evidence" value="ECO:0007669"/>
    <property type="project" value="InterPro"/>
</dbReference>
<dbReference type="RefSeq" id="XP_024720448.1">
    <property type="nucleotide sequence ID" value="XM_024866761.1"/>
</dbReference>
<evidence type="ECO:0000313" key="12">
    <source>
        <dbReference type="Proteomes" id="UP000241818"/>
    </source>
</evidence>
<evidence type="ECO:0000256" key="6">
    <source>
        <dbReference type="ARBA" id="ARBA00023004"/>
    </source>
</evidence>
<dbReference type="Gene3D" id="1.10.630.10">
    <property type="entry name" value="Cytochrome P450"/>
    <property type="match status" value="1"/>
</dbReference>
<organism evidence="11 12">
    <name type="scientific">Amorphotheca resinae ATCC 22711</name>
    <dbReference type="NCBI Taxonomy" id="857342"/>
    <lineage>
        <taxon>Eukaryota</taxon>
        <taxon>Fungi</taxon>
        <taxon>Dikarya</taxon>
        <taxon>Ascomycota</taxon>
        <taxon>Pezizomycotina</taxon>
        <taxon>Leotiomycetes</taxon>
        <taxon>Helotiales</taxon>
        <taxon>Amorphothecaceae</taxon>
        <taxon>Amorphotheca</taxon>
    </lineage>
</organism>
<evidence type="ECO:0000256" key="9">
    <source>
        <dbReference type="RuleBase" id="RU000461"/>
    </source>
</evidence>
<dbReference type="Proteomes" id="UP000241818">
    <property type="component" value="Unassembled WGS sequence"/>
</dbReference>
<dbReference type="InParanoid" id="A0A2T3B0L9"/>
<keyword evidence="10" id="KW-0812">Transmembrane</keyword>
<feature type="binding site" description="axial binding residue" evidence="8">
    <location>
        <position position="462"/>
    </location>
    <ligand>
        <name>heme</name>
        <dbReference type="ChEBI" id="CHEBI:30413"/>
    </ligand>
    <ligandPart>
        <name>Fe</name>
        <dbReference type="ChEBI" id="CHEBI:18248"/>
    </ligandPart>
</feature>
<keyword evidence="7 9" id="KW-0503">Monooxygenase</keyword>
<keyword evidence="12" id="KW-1185">Reference proteome</keyword>
<dbReference type="CDD" id="cd11063">
    <property type="entry name" value="CYP52"/>
    <property type="match status" value="1"/>
</dbReference>
<keyword evidence="5 9" id="KW-0560">Oxidoreductase</keyword>
<dbReference type="EMBL" id="KZ679012">
    <property type="protein sequence ID" value="PSS16940.1"/>
    <property type="molecule type" value="Genomic_DNA"/>
</dbReference>
<reference evidence="11 12" key="1">
    <citation type="journal article" date="2018" name="New Phytol.">
        <title>Comparative genomics and transcriptomics depict ericoid mycorrhizal fungi as versatile saprotrophs and plant mutualists.</title>
        <authorList>
            <person name="Martino E."/>
            <person name="Morin E."/>
            <person name="Grelet G.A."/>
            <person name="Kuo A."/>
            <person name="Kohler A."/>
            <person name="Daghino S."/>
            <person name="Barry K.W."/>
            <person name="Cichocki N."/>
            <person name="Clum A."/>
            <person name="Dockter R.B."/>
            <person name="Hainaut M."/>
            <person name="Kuo R.C."/>
            <person name="LaButti K."/>
            <person name="Lindahl B.D."/>
            <person name="Lindquist E.A."/>
            <person name="Lipzen A."/>
            <person name="Khouja H.R."/>
            <person name="Magnuson J."/>
            <person name="Murat C."/>
            <person name="Ohm R.A."/>
            <person name="Singer S.W."/>
            <person name="Spatafora J.W."/>
            <person name="Wang M."/>
            <person name="Veneault-Fourrey C."/>
            <person name="Henrissat B."/>
            <person name="Grigoriev I.V."/>
            <person name="Martin F.M."/>
            <person name="Perotto S."/>
        </authorList>
    </citation>
    <scope>NUCLEOTIDE SEQUENCE [LARGE SCALE GENOMIC DNA]</scope>
    <source>
        <strain evidence="11 12">ATCC 22711</strain>
    </source>
</reference>
<dbReference type="GeneID" id="36574842"/>
<evidence type="ECO:0000313" key="11">
    <source>
        <dbReference type="EMBL" id="PSS16940.1"/>
    </source>
</evidence>
<evidence type="ECO:0000256" key="7">
    <source>
        <dbReference type="ARBA" id="ARBA00023033"/>
    </source>
</evidence>
<dbReference type="GO" id="GO:0005506">
    <property type="term" value="F:iron ion binding"/>
    <property type="evidence" value="ECO:0007669"/>
    <property type="project" value="InterPro"/>
</dbReference>
<feature type="transmembrane region" description="Helical" evidence="10">
    <location>
        <begin position="6"/>
        <end position="26"/>
    </location>
</feature>
<dbReference type="InterPro" id="IPR002401">
    <property type="entry name" value="Cyt_P450_E_grp-I"/>
</dbReference>
<dbReference type="PANTHER" id="PTHR24287:SF1">
    <property type="entry name" value="P450, PUTATIVE (EUROFUNG)-RELATED"/>
    <property type="match status" value="1"/>
</dbReference>
<dbReference type="Pfam" id="PF00067">
    <property type="entry name" value="p450"/>
    <property type="match status" value="1"/>
</dbReference>
<evidence type="ECO:0000256" key="2">
    <source>
        <dbReference type="ARBA" id="ARBA00010617"/>
    </source>
</evidence>
<dbReference type="InterPro" id="IPR036396">
    <property type="entry name" value="Cyt_P450_sf"/>
</dbReference>
<evidence type="ECO:0000256" key="10">
    <source>
        <dbReference type="SAM" id="Phobius"/>
    </source>
</evidence>
<dbReference type="AlphaFoldDB" id="A0A2T3B0L9"/>
<evidence type="ECO:0000256" key="1">
    <source>
        <dbReference type="ARBA" id="ARBA00001971"/>
    </source>
</evidence>
<comment type="cofactor">
    <cofactor evidence="1 8">
        <name>heme</name>
        <dbReference type="ChEBI" id="CHEBI:30413"/>
    </cofactor>
</comment>
<evidence type="ECO:0000256" key="3">
    <source>
        <dbReference type="ARBA" id="ARBA00022617"/>
    </source>
</evidence>
<dbReference type="PRINTS" id="PR00463">
    <property type="entry name" value="EP450I"/>
</dbReference>
<dbReference type="SUPFAM" id="SSF48264">
    <property type="entry name" value="Cytochrome P450"/>
    <property type="match status" value="1"/>
</dbReference>
<dbReference type="PANTHER" id="PTHR24287">
    <property type="entry name" value="P450, PUTATIVE (EUROFUNG)-RELATED"/>
    <property type="match status" value="1"/>
</dbReference>
<dbReference type="InterPro" id="IPR047146">
    <property type="entry name" value="Cyt_P450_E_CYP52_fungi"/>
</dbReference>